<evidence type="ECO:0000256" key="3">
    <source>
        <dbReference type="ARBA" id="ARBA00022840"/>
    </source>
</evidence>
<dbReference type="AlphaFoldDB" id="A0A495BCP3"/>
<keyword evidence="1" id="KW-0436">Ligase</keyword>
<accession>A0A495BCP3</accession>
<dbReference type="Pfam" id="PF13380">
    <property type="entry name" value="CoA_binding_2"/>
    <property type="match status" value="1"/>
</dbReference>
<keyword evidence="3 5" id="KW-0067">ATP-binding</keyword>
<evidence type="ECO:0000259" key="6">
    <source>
        <dbReference type="PROSITE" id="PS50975"/>
    </source>
</evidence>
<reference evidence="8 9" key="1">
    <citation type="submission" date="2018-10" db="EMBL/GenBank/DDBJ databases">
        <title>Genomic Encyclopedia of Type Strains, Phase IV (KMG-IV): sequencing the most valuable type-strain genomes for metagenomic binning, comparative biology and taxonomic classification.</title>
        <authorList>
            <person name="Goeker M."/>
        </authorList>
    </citation>
    <scope>NUCLEOTIDE SEQUENCE [LARGE SCALE GENOMIC DNA]</scope>
    <source>
        <strain evidence="8 9">DSM 3303</strain>
    </source>
</reference>
<sequence>MKPHYLTPLFSPRNVAVIGASDTPGSVGQAVFANLLAGNFQGKLYPVNLNHRIVGGIAATPSVRLIEGPIDLAVVTTALRGLPAIVKDCGKKGVKAILLAKDFSDSEDVERAAMDEARSLARHYGIRILGPNVLGLMRPVAGFNASNYNSRVKAGNLALVSQSSALCTAMLDWADSKGIGFSSVVSVGEALDVEFGEILDYLIADNFTQGILLHVHHVHDSRRFMSALRAAARTKPVVVVKSGRYEDDVIGVTHSSNMVESGDVFDAALSRAGVLRVATIAQLFTAAKVLAANYRVTGKRLAIVTNGIGPGVLAADSAYMYGVELAKLSAASLDLLNESLPRNWSGSNPVDIIGDASPVRFRTAVKVCLDDPNVDGVLVIFTPQAGTDHLTTAQLMVGLQRESNKPLFLSWLGDAKVSESRELFSKSKCAHFRAPEFAIEVFRNLASYHQNQQLLLQTPGPLEGERLVPDVLSARAVIATAQAEGRSILSERESKAVLAAFNIPVNPTRLAASEDEAVRYAAEIGYPVVLKIDSPDIIYKSDVGGVELNISNEATLRDAYRGIIGRTLQARPEAKIVGISVQPMRKRRFARELMVGVTHDASFGPVITFGAGGIAVEVMQDRALSLPPVNHYLVERMIDKTRIGKILGPFKNMPGIDMEALKNIVLHVSELVCELPEVREMDINPLMADESGVVALDARIIVQPQPQGKPYGHMAIMPYPVHIVHCAMLKDGTTVMIRPVRPEDAQMQQEFVRNLSEESRYNRYMSSIKQLSQSMLVRFTQLDYDREMALAMVRQTDDGEEQLAVARYITDPDNESCEFALEVADSWQGKGIGVTLMQALFDAAREQGLKTMVGEVLAGNKGMLKLMARLGFVVTTHPEDRALTIVTKDLQGEATVKSLQ</sequence>
<comment type="similarity">
    <text evidence="4">In the N-terminal section; belongs to the acetate CoA ligase alpha subunit family.</text>
</comment>
<dbReference type="GO" id="GO:0046872">
    <property type="term" value="F:metal ion binding"/>
    <property type="evidence" value="ECO:0007669"/>
    <property type="project" value="InterPro"/>
</dbReference>
<dbReference type="InterPro" id="IPR036291">
    <property type="entry name" value="NAD(P)-bd_dom_sf"/>
</dbReference>
<evidence type="ECO:0000256" key="4">
    <source>
        <dbReference type="ARBA" id="ARBA00060888"/>
    </source>
</evidence>
<dbReference type="PROSITE" id="PS50975">
    <property type="entry name" value="ATP_GRASP"/>
    <property type="match status" value="1"/>
</dbReference>
<organism evidence="8 9">
    <name type="scientific">Vogesella indigofera</name>
    <name type="common">Pseudomonas indigofera</name>
    <dbReference type="NCBI Taxonomy" id="45465"/>
    <lineage>
        <taxon>Bacteria</taxon>
        <taxon>Pseudomonadati</taxon>
        <taxon>Pseudomonadota</taxon>
        <taxon>Betaproteobacteria</taxon>
        <taxon>Neisseriales</taxon>
        <taxon>Chromobacteriaceae</taxon>
        <taxon>Vogesella</taxon>
    </lineage>
</organism>
<feature type="domain" description="ATP-grasp" evidence="6">
    <location>
        <begin position="495"/>
        <end position="531"/>
    </location>
</feature>
<keyword evidence="2 5" id="KW-0547">Nucleotide-binding</keyword>
<dbReference type="Gene3D" id="3.40.630.30">
    <property type="match status" value="1"/>
</dbReference>
<dbReference type="PANTHER" id="PTHR43334:SF1">
    <property type="entry name" value="3-HYDROXYPROPIONATE--COA LIGASE [ADP-FORMING]"/>
    <property type="match status" value="1"/>
</dbReference>
<keyword evidence="8" id="KW-0808">Transferase</keyword>
<dbReference type="Pfam" id="PF00583">
    <property type="entry name" value="Acetyltransf_1"/>
    <property type="match status" value="1"/>
</dbReference>
<dbReference type="SUPFAM" id="SSF55729">
    <property type="entry name" value="Acyl-CoA N-acyltransferases (Nat)"/>
    <property type="match status" value="1"/>
</dbReference>
<comment type="caution">
    <text evidence="8">The sequence shown here is derived from an EMBL/GenBank/DDBJ whole genome shotgun (WGS) entry which is preliminary data.</text>
</comment>
<dbReference type="InterPro" id="IPR000182">
    <property type="entry name" value="GNAT_dom"/>
</dbReference>
<proteinExistence type="inferred from homology"/>
<evidence type="ECO:0000256" key="5">
    <source>
        <dbReference type="PROSITE-ProRule" id="PRU00409"/>
    </source>
</evidence>
<dbReference type="SUPFAM" id="SSF56059">
    <property type="entry name" value="Glutathione synthetase ATP-binding domain-like"/>
    <property type="match status" value="1"/>
</dbReference>
<dbReference type="GO" id="GO:0016747">
    <property type="term" value="F:acyltransferase activity, transferring groups other than amino-acyl groups"/>
    <property type="evidence" value="ECO:0007669"/>
    <property type="project" value="InterPro"/>
</dbReference>
<dbReference type="PROSITE" id="PS51186">
    <property type="entry name" value="GNAT"/>
    <property type="match status" value="1"/>
</dbReference>
<evidence type="ECO:0000313" key="9">
    <source>
        <dbReference type="Proteomes" id="UP000279384"/>
    </source>
</evidence>
<dbReference type="Gene3D" id="3.40.50.720">
    <property type="entry name" value="NAD(P)-binding Rossmann-like Domain"/>
    <property type="match status" value="1"/>
</dbReference>
<dbReference type="Gene3D" id="3.40.50.261">
    <property type="entry name" value="Succinyl-CoA synthetase domains"/>
    <property type="match status" value="2"/>
</dbReference>
<dbReference type="GO" id="GO:0043758">
    <property type="term" value="F:acetate-CoA ligase (ADP-forming) activity"/>
    <property type="evidence" value="ECO:0007669"/>
    <property type="project" value="InterPro"/>
</dbReference>
<dbReference type="InterPro" id="IPR043938">
    <property type="entry name" value="Ligase_CoA_dom"/>
</dbReference>
<dbReference type="InterPro" id="IPR011761">
    <property type="entry name" value="ATP-grasp"/>
</dbReference>
<dbReference type="SUPFAM" id="SSF52210">
    <property type="entry name" value="Succinyl-CoA synthetase domains"/>
    <property type="match status" value="2"/>
</dbReference>
<evidence type="ECO:0000313" key="8">
    <source>
        <dbReference type="EMBL" id="RKQ58751.1"/>
    </source>
</evidence>
<feature type="domain" description="N-acetyltransferase" evidence="7">
    <location>
        <begin position="735"/>
        <end position="891"/>
    </location>
</feature>
<dbReference type="InterPro" id="IPR051538">
    <property type="entry name" value="Acyl-CoA_Synth/Transferase"/>
</dbReference>
<evidence type="ECO:0000259" key="7">
    <source>
        <dbReference type="PROSITE" id="PS51186"/>
    </source>
</evidence>
<dbReference type="SUPFAM" id="SSF51735">
    <property type="entry name" value="NAD(P)-binding Rossmann-fold domains"/>
    <property type="match status" value="1"/>
</dbReference>
<dbReference type="CDD" id="cd04301">
    <property type="entry name" value="NAT_SF"/>
    <property type="match status" value="1"/>
</dbReference>
<dbReference type="InterPro" id="IPR003781">
    <property type="entry name" value="CoA-bd"/>
</dbReference>
<dbReference type="FunFam" id="3.30.1490.20:FF:000020">
    <property type="entry name" value="Protein lysine acetyltransferase"/>
    <property type="match status" value="1"/>
</dbReference>
<dbReference type="GO" id="GO:0005524">
    <property type="term" value="F:ATP binding"/>
    <property type="evidence" value="ECO:0007669"/>
    <property type="project" value="UniProtKB-UniRule"/>
</dbReference>
<dbReference type="Gene3D" id="3.30.1490.20">
    <property type="entry name" value="ATP-grasp fold, A domain"/>
    <property type="match status" value="1"/>
</dbReference>
<dbReference type="RefSeq" id="WP_120810432.1">
    <property type="nucleotide sequence ID" value="NZ_JAQQKZ010000003.1"/>
</dbReference>
<dbReference type="Gene3D" id="3.30.470.20">
    <property type="entry name" value="ATP-grasp fold, B domain"/>
    <property type="match status" value="1"/>
</dbReference>
<dbReference type="SMART" id="SM00881">
    <property type="entry name" value="CoA_binding"/>
    <property type="match status" value="1"/>
</dbReference>
<dbReference type="InterPro" id="IPR032875">
    <property type="entry name" value="Succ_CoA_lig_flav_dom"/>
</dbReference>
<dbReference type="Pfam" id="PF13607">
    <property type="entry name" value="Succ_CoA_lig"/>
    <property type="match status" value="1"/>
</dbReference>
<evidence type="ECO:0000256" key="2">
    <source>
        <dbReference type="ARBA" id="ARBA00022741"/>
    </source>
</evidence>
<name>A0A495BCP3_VOGIN</name>
<dbReference type="InterPro" id="IPR016181">
    <property type="entry name" value="Acyl_CoA_acyltransferase"/>
</dbReference>
<gene>
    <name evidence="8" type="ORF">C8E02_1721</name>
</gene>
<dbReference type="PANTHER" id="PTHR43334">
    <property type="entry name" value="ACETATE--COA LIGASE [ADP-FORMING]"/>
    <property type="match status" value="1"/>
</dbReference>
<evidence type="ECO:0000256" key="1">
    <source>
        <dbReference type="ARBA" id="ARBA00022598"/>
    </source>
</evidence>
<dbReference type="Proteomes" id="UP000279384">
    <property type="component" value="Unassembled WGS sequence"/>
</dbReference>
<dbReference type="EMBL" id="RBID01000014">
    <property type="protein sequence ID" value="RKQ58751.1"/>
    <property type="molecule type" value="Genomic_DNA"/>
</dbReference>
<dbReference type="Pfam" id="PF19045">
    <property type="entry name" value="Ligase_CoA_2"/>
    <property type="match status" value="1"/>
</dbReference>
<dbReference type="InterPro" id="IPR013815">
    <property type="entry name" value="ATP_grasp_subdomain_1"/>
</dbReference>
<dbReference type="InterPro" id="IPR016102">
    <property type="entry name" value="Succinyl-CoA_synth-like"/>
</dbReference>
<protein>
    <submittedName>
        <fullName evidence="8">Acetyltransferase</fullName>
    </submittedName>
</protein>
<dbReference type="Pfam" id="PF13549">
    <property type="entry name" value="ATP-grasp_5"/>
    <property type="match status" value="1"/>
</dbReference>